<reference evidence="1" key="2">
    <citation type="submission" date="2019-07" db="EMBL/GenBank/DDBJ databases">
        <authorList>
            <person name="Seetharam A."/>
            <person name="Woodhouse M."/>
            <person name="Cannon E."/>
        </authorList>
    </citation>
    <scope>NUCLEOTIDE SEQUENCE [LARGE SCALE GENOMIC DNA]</scope>
    <source>
        <strain evidence="1">cv. B73</strain>
    </source>
</reference>
<dbReference type="PANTHER" id="PTHR31307">
    <property type="entry name" value="TRIHELIX TRANSCRIPTION FACTOR ASIL2"/>
    <property type="match status" value="1"/>
</dbReference>
<dbReference type="Proteomes" id="UP000007305">
    <property type="component" value="Chromosome 1"/>
</dbReference>
<organism evidence="1 2">
    <name type="scientific">Zea mays</name>
    <name type="common">Maize</name>
    <dbReference type="NCBI Taxonomy" id="4577"/>
    <lineage>
        <taxon>Eukaryota</taxon>
        <taxon>Viridiplantae</taxon>
        <taxon>Streptophyta</taxon>
        <taxon>Embryophyta</taxon>
        <taxon>Tracheophyta</taxon>
        <taxon>Spermatophyta</taxon>
        <taxon>Magnoliopsida</taxon>
        <taxon>Liliopsida</taxon>
        <taxon>Poales</taxon>
        <taxon>Poaceae</taxon>
        <taxon>PACMAD clade</taxon>
        <taxon>Panicoideae</taxon>
        <taxon>Andropogonodae</taxon>
        <taxon>Andropogoneae</taxon>
        <taxon>Tripsacinae</taxon>
        <taxon>Zea</taxon>
    </lineage>
</organism>
<accession>A0A804LIL1</accession>
<evidence type="ECO:0000313" key="1">
    <source>
        <dbReference type="EnsemblPlants" id="Zm00001eb013580_P001"/>
    </source>
</evidence>
<evidence type="ECO:0000313" key="2">
    <source>
        <dbReference type="Proteomes" id="UP000007305"/>
    </source>
</evidence>
<reference evidence="1" key="3">
    <citation type="submission" date="2021-05" db="UniProtKB">
        <authorList>
            <consortium name="EnsemblPlants"/>
        </authorList>
    </citation>
    <scope>IDENTIFICATION</scope>
    <source>
        <strain evidence="1">cv. B73</strain>
    </source>
</reference>
<dbReference type="Gramene" id="Zm00001eb013580_T001">
    <property type="protein sequence ID" value="Zm00001eb013580_P001"/>
    <property type="gene ID" value="Zm00001eb013580"/>
</dbReference>
<protein>
    <submittedName>
        <fullName evidence="1">Uncharacterized protein</fullName>
    </submittedName>
</protein>
<reference evidence="2" key="1">
    <citation type="submission" date="2015-12" db="EMBL/GenBank/DDBJ databases">
        <title>Update maize B73 reference genome by single molecule sequencing technologies.</title>
        <authorList>
            <consortium name="Maize Genome Sequencing Project"/>
            <person name="Ware D."/>
        </authorList>
    </citation>
    <scope>NUCLEOTIDE SEQUENCE [LARGE SCALE GENOMIC DNA]</scope>
    <source>
        <strain evidence="2">cv. B73</strain>
    </source>
</reference>
<keyword evidence="2" id="KW-1185">Reference proteome</keyword>
<dbReference type="InParanoid" id="A0A804LIL1"/>
<sequence>MIDAWGAAHRRRGQRRLFLGDWRAAASAVNAHSAAAGRRFNRTLVQCQTRVRTLKHKQRYKEELLKQPASGWCHLPRLHAFLASPDESTPGFPAKAPAFVKQEEEEKVAGGGIGLVGSWTVPRRPRNAAAAGTGFCPGAVVTKLAEVYERVELARIGAEKVKTEMQQEMGGVEGHVQRPEGGAVEAENYCH</sequence>
<dbReference type="InterPro" id="IPR044823">
    <property type="entry name" value="ASIL1/2-like"/>
</dbReference>
<name>A0A804LIL1_MAIZE</name>
<proteinExistence type="predicted"/>
<dbReference type="EnsemblPlants" id="Zm00001eb013580_T001">
    <property type="protein sequence ID" value="Zm00001eb013580_P001"/>
    <property type="gene ID" value="Zm00001eb013580"/>
</dbReference>
<dbReference type="PANTHER" id="PTHR31307:SF46">
    <property type="entry name" value="MYB_SANT-LIKE DNA-BINDING DOMAIN-CONTAINING PROTEIN"/>
    <property type="match status" value="1"/>
</dbReference>
<dbReference type="AlphaFoldDB" id="A0A804LIL1"/>
<dbReference type="GO" id="GO:0000976">
    <property type="term" value="F:transcription cis-regulatory region binding"/>
    <property type="evidence" value="ECO:0000318"/>
    <property type="project" value="GO_Central"/>
</dbReference>
<dbReference type="GO" id="GO:0005634">
    <property type="term" value="C:nucleus"/>
    <property type="evidence" value="ECO:0000318"/>
    <property type="project" value="GO_Central"/>
</dbReference>